<evidence type="ECO:0000313" key="7">
    <source>
        <dbReference type="EMBL" id="TPP43182.1"/>
    </source>
</evidence>
<feature type="domain" description="SP-RING-type" evidence="6">
    <location>
        <begin position="470"/>
        <end position="551"/>
    </location>
</feature>
<feature type="compositionally biased region" description="Low complexity" evidence="5">
    <location>
        <begin position="242"/>
        <end position="251"/>
    </location>
</feature>
<organism evidence="7 8">
    <name type="scientific">Leishmania donovani</name>
    <dbReference type="NCBI Taxonomy" id="5661"/>
    <lineage>
        <taxon>Eukaryota</taxon>
        <taxon>Discoba</taxon>
        <taxon>Euglenozoa</taxon>
        <taxon>Kinetoplastea</taxon>
        <taxon>Metakinetoplastina</taxon>
        <taxon>Trypanosomatida</taxon>
        <taxon>Trypanosomatidae</taxon>
        <taxon>Leishmaniinae</taxon>
        <taxon>Leishmania</taxon>
    </lineage>
</organism>
<dbReference type="PANTHER" id="PTHR10782">
    <property type="entry name" value="ZINC FINGER MIZ DOMAIN-CONTAINING PROTEIN"/>
    <property type="match status" value="1"/>
</dbReference>
<keyword evidence="1" id="KW-0479">Metal-binding</keyword>
<dbReference type="PROSITE" id="PS51044">
    <property type="entry name" value="ZF_SP_RING"/>
    <property type="match status" value="1"/>
</dbReference>
<evidence type="ECO:0000259" key="6">
    <source>
        <dbReference type="PROSITE" id="PS51044"/>
    </source>
</evidence>
<accession>A0A504X2S6</accession>
<dbReference type="SUPFAM" id="SSF57850">
    <property type="entry name" value="RING/U-box"/>
    <property type="match status" value="1"/>
</dbReference>
<dbReference type="VEuPathDB" id="TriTrypDB:LDHU3_30.4730"/>
<keyword evidence="2 4" id="KW-0863">Zinc-finger</keyword>
<evidence type="ECO:0000256" key="3">
    <source>
        <dbReference type="ARBA" id="ARBA00022833"/>
    </source>
</evidence>
<feature type="compositionally biased region" description="Acidic residues" evidence="5">
    <location>
        <begin position="254"/>
        <end position="263"/>
    </location>
</feature>
<dbReference type="EMBL" id="RHLD01000008">
    <property type="protein sequence ID" value="TPP43182.1"/>
    <property type="molecule type" value="Genomic_DNA"/>
</dbReference>
<dbReference type="AlphaFoldDB" id="A0A504X2S6"/>
<feature type="compositionally biased region" description="Pro residues" evidence="5">
    <location>
        <begin position="184"/>
        <end position="193"/>
    </location>
</feature>
<name>A0A504X2S6_LEIDO</name>
<dbReference type="Gene3D" id="3.30.40.10">
    <property type="entry name" value="Zinc/RING finger domain, C3HC4 (zinc finger)"/>
    <property type="match status" value="1"/>
</dbReference>
<dbReference type="GO" id="GO:0061665">
    <property type="term" value="F:SUMO ligase activity"/>
    <property type="evidence" value="ECO:0007669"/>
    <property type="project" value="TreeGrafter"/>
</dbReference>
<evidence type="ECO:0000313" key="8">
    <source>
        <dbReference type="Proteomes" id="UP000318821"/>
    </source>
</evidence>
<dbReference type="InterPro" id="IPR013083">
    <property type="entry name" value="Znf_RING/FYVE/PHD"/>
</dbReference>
<feature type="region of interest" description="Disordered" evidence="5">
    <location>
        <begin position="157"/>
        <end position="263"/>
    </location>
</feature>
<evidence type="ECO:0000256" key="1">
    <source>
        <dbReference type="ARBA" id="ARBA00022723"/>
    </source>
</evidence>
<dbReference type="PANTHER" id="PTHR10782:SF4">
    <property type="entry name" value="TONALLI, ISOFORM E"/>
    <property type="match status" value="1"/>
</dbReference>
<evidence type="ECO:0000256" key="2">
    <source>
        <dbReference type="ARBA" id="ARBA00022771"/>
    </source>
</evidence>
<comment type="caution">
    <text evidence="7">The sequence shown here is derived from an EMBL/GenBank/DDBJ whole genome shotgun (WGS) entry which is preliminary data.</text>
</comment>
<proteinExistence type="predicted"/>
<protein>
    <submittedName>
        <fullName evidence="7">MIZ/SP-RING zinc finger family protein</fullName>
    </submittedName>
</protein>
<dbReference type="Proteomes" id="UP000318821">
    <property type="component" value="Unassembled WGS sequence"/>
</dbReference>
<sequence>MQYPPDTQVWVKCDDGVWWPGTLRETDTEMQAFLCAGEDCCVEFYHSPGELYPLFSADKAHVRPLHAEPHTRTPEEDAWFANETVAEAAAKALRDYQCCRLLNSPPDGPPAGPAPISERENTRDALPFTATELRNIESLLGAVGNSTAARLRQELQQARASVASRGLRRQDAPRRQARKRQRPAEPPPSPAPPAATHRSVLAAASRPTEEAPTCPRHDPSGVMHALSEALPTARRVAKRSSGRSSSPLSAGDGEGGDASEEDEDAVPFVQAARRHVLEVLRHEVFENPSRFVLSPVYHFVDMLGAVVVENSNLTTTLPAPRTLHERPAEGFSPQRRVLLVPLTDTYEHTTGWMLPTEIEGAQLAMSLYVDDTPVSLPPNWQLSPAKEAAAVKTAITVDITPLVLPIERDLFSLQVIFSGDVAEMEMWRGVIACVLVEEVGLAHLGERIVSTYHKRRAAAIRQSPSSSCGERGAVAITEASVKIQCPMTTLTMEIPVRGMYCEHLQCMELAAVLIQCARQNVWNCPLCSAAMKPEDIIVNYRLKDWIASHSQEVVAQVEYVVETEPGRPLKIVYKAARPEQHSTIEVIDDEEG</sequence>
<dbReference type="VEuPathDB" id="TriTrypDB:LdBPK_303550.1"/>
<dbReference type="VEuPathDB" id="TriTrypDB:LdCL_300041100"/>
<evidence type="ECO:0000256" key="5">
    <source>
        <dbReference type="SAM" id="MobiDB-lite"/>
    </source>
</evidence>
<dbReference type="Pfam" id="PF02891">
    <property type="entry name" value="zf-MIZ"/>
    <property type="match status" value="1"/>
</dbReference>
<gene>
    <name evidence="7" type="ORF">CGC20_6080</name>
</gene>
<keyword evidence="3" id="KW-0862">Zinc</keyword>
<dbReference type="GO" id="GO:0016925">
    <property type="term" value="P:protein sumoylation"/>
    <property type="evidence" value="ECO:0007669"/>
    <property type="project" value="TreeGrafter"/>
</dbReference>
<dbReference type="GO" id="GO:0000785">
    <property type="term" value="C:chromatin"/>
    <property type="evidence" value="ECO:0007669"/>
    <property type="project" value="TreeGrafter"/>
</dbReference>
<evidence type="ECO:0000256" key="4">
    <source>
        <dbReference type="PROSITE-ProRule" id="PRU00452"/>
    </source>
</evidence>
<dbReference type="GO" id="GO:0008270">
    <property type="term" value="F:zinc ion binding"/>
    <property type="evidence" value="ECO:0007669"/>
    <property type="project" value="UniProtKB-KW"/>
</dbReference>
<dbReference type="InterPro" id="IPR004181">
    <property type="entry name" value="Znf_MIZ"/>
</dbReference>
<reference evidence="8" key="1">
    <citation type="submission" date="2019-02" db="EMBL/GenBank/DDBJ databases">
        <title>FDA dAtabase for Regulatory Grade micrObial Sequences (FDA-ARGOS): Supporting development and validation of Infectious Disease Dx tests.</title>
        <authorList>
            <person name="Duncan R."/>
            <person name="Fisher C."/>
            <person name="Tallon L."/>
            <person name="Sadzewicz L."/>
            <person name="Sengamalay N."/>
            <person name="Ott S."/>
            <person name="Godinez A."/>
            <person name="Nagaraj S."/>
            <person name="Vavikolanu K."/>
            <person name="Vyas G."/>
            <person name="Nadendla S."/>
            <person name="Aluvathingal J."/>
            <person name="Sichtig H."/>
        </authorList>
    </citation>
    <scope>NUCLEOTIDE SEQUENCE [LARGE SCALE GENOMIC DNA]</scope>
    <source>
        <strain evidence="8">FDAARGOS_360</strain>
    </source>
</reference>